<evidence type="ECO:0000313" key="3">
    <source>
        <dbReference type="Proteomes" id="UP001207687"/>
    </source>
</evidence>
<feature type="transmembrane region" description="Helical" evidence="1">
    <location>
        <begin position="9"/>
        <end position="29"/>
    </location>
</feature>
<reference evidence="2" key="1">
    <citation type="submission" date="2023-08" db="EMBL/GenBank/DDBJ databases">
        <title>Genomic analyses of the natural microbiome of Caenorhabditis elegans.</title>
        <authorList>
            <person name="Samuel B."/>
        </authorList>
    </citation>
    <scope>NUCLEOTIDE SEQUENCE</scope>
    <source>
        <strain evidence="2">BIGb0220</strain>
    </source>
</reference>
<dbReference type="AlphaFoldDB" id="A0AAW5TQD5"/>
<proteinExistence type="predicted"/>
<evidence type="ECO:0000256" key="1">
    <source>
        <dbReference type="SAM" id="Phobius"/>
    </source>
</evidence>
<organism evidence="2 3">
    <name type="scientific">Lactococcus lactis</name>
    <dbReference type="NCBI Taxonomy" id="1358"/>
    <lineage>
        <taxon>Bacteria</taxon>
        <taxon>Bacillati</taxon>
        <taxon>Bacillota</taxon>
        <taxon>Bacilli</taxon>
        <taxon>Lactobacillales</taxon>
        <taxon>Streptococcaceae</taxon>
        <taxon>Lactococcus</taxon>
    </lineage>
</organism>
<accession>A0AAW5TQD5</accession>
<feature type="transmembrane region" description="Helical" evidence="1">
    <location>
        <begin position="35"/>
        <end position="53"/>
    </location>
</feature>
<gene>
    <name evidence="2" type="ORF">M2256_001421</name>
</gene>
<name>A0AAW5TQD5_9LACT</name>
<dbReference type="Proteomes" id="UP001207687">
    <property type="component" value="Unassembled WGS sequence"/>
</dbReference>
<keyword evidence="1" id="KW-0472">Membrane</keyword>
<dbReference type="RefSeq" id="WP_264653872.1">
    <property type="nucleotide sequence ID" value="NZ_JAOQNN010000001.1"/>
</dbReference>
<evidence type="ECO:0000313" key="2">
    <source>
        <dbReference type="EMBL" id="MCW2280963.1"/>
    </source>
</evidence>
<sequence>MNKEKIKCLFWSVIALSFVTIVITFVSFLRMNLKLGFIFLLLSAVMLLINYLCEYSLLKKEYKDDTTSLSLPSLLKKGNSINPNSSRGKIVWFMKFIFPLALSLACIFALIVFYSILFYSILFYSILFYSIVSISSRCKYDST</sequence>
<comment type="caution">
    <text evidence="2">The sequence shown here is derived from an EMBL/GenBank/DDBJ whole genome shotgun (WGS) entry which is preliminary data.</text>
</comment>
<feature type="transmembrane region" description="Helical" evidence="1">
    <location>
        <begin position="90"/>
        <end position="110"/>
    </location>
</feature>
<protein>
    <submittedName>
        <fullName evidence="2">Uncharacterized protein</fullName>
    </submittedName>
</protein>
<feature type="transmembrane region" description="Helical" evidence="1">
    <location>
        <begin position="116"/>
        <end position="134"/>
    </location>
</feature>
<keyword evidence="1" id="KW-0812">Transmembrane</keyword>
<dbReference type="EMBL" id="JAOQNN010000001">
    <property type="protein sequence ID" value="MCW2280963.1"/>
    <property type="molecule type" value="Genomic_DNA"/>
</dbReference>
<keyword evidence="1" id="KW-1133">Transmembrane helix</keyword>